<dbReference type="GeneID" id="102195489"/>
<dbReference type="PROSITE" id="PS50835">
    <property type="entry name" value="IG_LIKE"/>
    <property type="match status" value="1"/>
</dbReference>
<evidence type="ECO:0000256" key="4">
    <source>
        <dbReference type="ARBA" id="ARBA00023180"/>
    </source>
</evidence>
<evidence type="ECO:0000256" key="1">
    <source>
        <dbReference type="ARBA" id="ARBA00004370"/>
    </source>
</evidence>
<keyword evidence="4" id="KW-0325">Glycoprotein</keyword>
<accession>A0A9Y6J7Q9</accession>
<evidence type="ECO:0000313" key="7">
    <source>
        <dbReference type="RefSeq" id="XP_013763503.1"/>
    </source>
</evidence>
<evidence type="ECO:0000256" key="3">
    <source>
        <dbReference type="ARBA" id="ARBA00023136"/>
    </source>
</evidence>
<dbReference type="Proteomes" id="UP000695023">
    <property type="component" value="Unplaced"/>
</dbReference>
<organism evidence="6 7">
    <name type="scientific">Pundamilia nyererei</name>
    <dbReference type="NCBI Taxonomy" id="303518"/>
    <lineage>
        <taxon>Eukaryota</taxon>
        <taxon>Metazoa</taxon>
        <taxon>Chordata</taxon>
        <taxon>Craniata</taxon>
        <taxon>Vertebrata</taxon>
        <taxon>Euteleostomi</taxon>
        <taxon>Actinopterygii</taxon>
        <taxon>Neopterygii</taxon>
        <taxon>Teleostei</taxon>
        <taxon>Neoteleostei</taxon>
        <taxon>Acanthomorphata</taxon>
        <taxon>Ovalentaria</taxon>
        <taxon>Cichlomorphae</taxon>
        <taxon>Cichliformes</taxon>
        <taxon>Cichlidae</taxon>
        <taxon>African cichlids</taxon>
        <taxon>Pseudocrenilabrinae</taxon>
        <taxon>Haplochromini</taxon>
        <taxon>Pundamilia</taxon>
    </lineage>
</organism>
<name>A0A9Y6J7Q9_9CICH</name>
<keyword evidence="6" id="KW-1185">Reference proteome</keyword>
<dbReference type="GO" id="GO:0005911">
    <property type="term" value="C:cell-cell junction"/>
    <property type="evidence" value="ECO:0007669"/>
    <property type="project" value="TreeGrafter"/>
</dbReference>
<dbReference type="PANTHER" id="PTHR12080:SF59">
    <property type="entry name" value="HEPATIC AND GLIAL CELL ADHESION MOLECULE"/>
    <property type="match status" value="1"/>
</dbReference>
<dbReference type="SUPFAM" id="SSF48726">
    <property type="entry name" value="Immunoglobulin"/>
    <property type="match status" value="1"/>
</dbReference>
<dbReference type="Gene3D" id="2.60.40.10">
    <property type="entry name" value="Immunoglobulins"/>
    <property type="match status" value="1"/>
</dbReference>
<dbReference type="InterPro" id="IPR007110">
    <property type="entry name" value="Ig-like_dom"/>
</dbReference>
<feature type="domain" description="Ig-like" evidence="5">
    <location>
        <begin position="128"/>
        <end position="206"/>
    </location>
</feature>
<comment type="subcellular location">
    <subcellularLocation>
        <location evidence="1">Membrane</location>
    </subcellularLocation>
</comment>
<evidence type="ECO:0000313" key="6">
    <source>
        <dbReference type="Proteomes" id="UP000695023"/>
    </source>
</evidence>
<reference evidence="7" key="1">
    <citation type="submission" date="2025-08" db="UniProtKB">
        <authorList>
            <consortium name="RefSeq"/>
        </authorList>
    </citation>
    <scope>IDENTIFICATION</scope>
</reference>
<proteinExistence type="predicted"/>
<feature type="non-terminal residue" evidence="7">
    <location>
        <position position="219"/>
    </location>
</feature>
<keyword evidence="3" id="KW-0472">Membrane</keyword>
<dbReference type="GO" id="GO:0016020">
    <property type="term" value="C:membrane"/>
    <property type="evidence" value="ECO:0007669"/>
    <property type="project" value="UniProtKB-SubCell"/>
</dbReference>
<keyword evidence="2" id="KW-0732">Signal</keyword>
<sequence length="219" mass="24091">MCLCIYLTAVQGVQTEAVAKSPQEVFGYLGENITLPSGVDPSWSLIRIEWSIFTNNTWIATYRNGKPNTEHFLQYTGRLTLNTTSGHLTIQNLKERDAIEYTVDLLNSEGEDKVNKIKLTAKQKLQQPLIQIVASTSVESGCLMVVTCSSLDKGVNLSWSVEPVSVLSTNKSHPSDSSAQLFAFVNTKENFASFTCISSRDTESVSSIPVTPKCESKIC</sequence>
<gene>
    <name evidence="7" type="primary">LOC102195489</name>
</gene>
<evidence type="ECO:0000256" key="2">
    <source>
        <dbReference type="ARBA" id="ARBA00022729"/>
    </source>
</evidence>
<dbReference type="PANTHER" id="PTHR12080">
    <property type="entry name" value="SIGNALING LYMPHOCYTIC ACTIVATION MOLECULE"/>
    <property type="match status" value="1"/>
</dbReference>
<dbReference type="InterPro" id="IPR013783">
    <property type="entry name" value="Ig-like_fold"/>
</dbReference>
<evidence type="ECO:0000259" key="5">
    <source>
        <dbReference type="PROSITE" id="PS50835"/>
    </source>
</evidence>
<dbReference type="AlphaFoldDB" id="A0A9Y6J7Q9"/>
<dbReference type="InterPro" id="IPR015631">
    <property type="entry name" value="CD2/SLAM_rcpt"/>
</dbReference>
<protein>
    <submittedName>
        <fullName evidence="7">Uncharacterized protein LOC102195489</fullName>
    </submittedName>
</protein>
<dbReference type="RefSeq" id="XP_013763503.1">
    <property type="nucleotide sequence ID" value="XM_013908049.1"/>
</dbReference>
<dbReference type="InterPro" id="IPR036179">
    <property type="entry name" value="Ig-like_dom_sf"/>
</dbReference>